<name>A0A923HFK1_9BURK</name>
<sequence>MKNNQQDRFGMPDSSIKAAEKTAKRQKKYHFHFYVPTRKEVATLSRDTLAPLLIGWMCNSVMEIIPSRTQILEVMDILRNRRDAAQFSQLVNMCHNYIRAD</sequence>
<reference evidence="1" key="1">
    <citation type="submission" date="2020-08" db="EMBL/GenBank/DDBJ databases">
        <title>Novel species isolated from subtropical streams in China.</title>
        <authorList>
            <person name="Lu H."/>
        </authorList>
    </citation>
    <scope>NUCLEOTIDE SEQUENCE</scope>
    <source>
        <strain evidence="1">KACC 12607</strain>
    </source>
</reference>
<dbReference type="RefSeq" id="WP_186911078.1">
    <property type="nucleotide sequence ID" value="NZ_JACOFV010000002.1"/>
</dbReference>
<comment type="caution">
    <text evidence="1">The sequence shown here is derived from an EMBL/GenBank/DDBJ whole genome shotgun (WGS) entry which is preliminary data.</text>
</comment>
<gene>
    <name evidence="1" type="ORF">H8K32_03430</name>
</gene>
<organism evidence="1 2">
    <name type="scientific">Undibacterium jejuense</name>
    <dbReference type="NCBI Taxonomy" id="1344949"/>
    <lineage>
        <taxon>Bacteria</taxon>
        <taxon>Pseudomonadati</taxon>
        <taxon>Pseudomonadota</taxon>
        <taxon>Betaproteobacteria</taxon>
        <taxon>Burkholderiales</taxon>
        <taxon>Oxalobacteraceae</taxon>
        <taxon>Undibacterium</taxon>
    </lineage>
</organism>
<evidence type="ECO:0000313" key="2">
    <source>
        <dbReference type="Proteomes" id="UP000634011"/>
    </source>
</evidence>
<protein>
    <submittedName>
        <fullName evidence="1">Uncharacterized protein</fullName>
    </submittedName>
</protein>
<accession>A0A923HFK1</accession>
<dbReference type="EMBL" id="JACOFV010000002">
    <property type="protein sequence ID" value="MBC3861140.1"/>
    <property type="molecule type" value="Genomic_DNA"/>
</dbReference>
<dbReference type="AlphaFoldDB" id="A0A923HFK1"/>
<keyword evidence="2" id="KW-1185">Reference proteome</keyword>
<dbReference type="Proteomes" id="UP000634011">
    <property type="component" value="Unassembled WGS sequence"/>
</dbReference>
<proteinExistence type="predicted"/>
<evidence type="ECO:0000313" key="1">
    <source>
        <dbReference type="EMBL" id="MBC3861140.1"/>
    </source>
</evidence>